<dbReference type="AlphaFoldDB" id="N6TIX9"/>
<reference evidence="2 4" key="1">
    <citation type="journal article" date="2013" name="Genome Biol.">
        <title>Draft genome of the mountain pine beetle, Dendroctonus ponderosae Hopkins, a major forest pest.</title>
        <authorList>
            <person name="Keeling C.I."/>
            <person name="Yuen M.M."/>
            <person name="Liao N.Y."/>
            <person name="Docking T.R."/>
            <person name="Chan S.K."/>
            <person name="Taylor G.A."/>
            <person name="Palmquist D.L."/>
            <person name="Jackman S.D."/>
            <person name="Nguyen A."/>
            <person name="Li M."/>
            <person name="Henderson H."/>
            <person name="Janes J.K."/>
            <person name="Zhao Y."/>
            <person name="Pandoh P."/>
            <person name="Moore R."/>
            <person name="Sperling F.A."/>
            <person name="Huber D.P."/>
            <person name="Birol I."/>
            <person name="Jones S.J."/>
            <person name="Bohlmann J."/>
        </authorList>
    </citation>
    <scope>NUCLEOTIDE SEQUENCE</scope>
</reference>
<evidence type="ECO:0000313" key="4">
    <source>
        <dbReference type="Proteomes" id="UP000019118"/>
    </source>
</evidence>
<reference evidence="3" key="2">
    <citation type="submission" date="2024-08" db="UniProtKB">
        <authorList>
            <consortium name="EnsemblMetazoa"/>
        </authorList>
    </citation>
    <scope>IDENTIFICATION</scope>
</reference>
<keyword evidence="1" id="KW-0472">Membrane</keyword>
<keyword evidence="4" id="KW-1185">Reference proteome</keyword>
<feature type="non-terminal residue" evidence="2">
    <location>
        <position position="1"/>
    </location>
</feature>
<dbReference type="EMBL" id="KB740937">
    <property type="protein sequence ID" value="ENN77793.1"/>
    <property type="molecule type" value="Genomic_DNA"/>
</dbReference>
<gene>
    <name evidence="3" type="primary">109536836</name>
    <name evidence="2" type="ORF">YQE_05763</name>
</gene>
<sequence length="204" mass="22156">MRRSRDLELFRMELPEMGKIVKHQHYRILELNEELRYGGSGGNGAVNYGSMKLDIGGVALGALIGLGAILIIPKIAQIFSGAHGGYGRSLEDEMSSVTNILSKIDNSLAANNIDSTSCSQRIMCNIVNDAVKNQKTGEASSVDDFVVSFTKNPIFSYIANGTAIKDAVEIGWSQDVEKCGTTYFKCPLTRENIMKVISGIMPSN</sequence>
<dbReference type="OMA" id="MQRAVCG"/>
<dbReference type="OrthoDB" id="6356735at2759"/>
<name>N6TIX9_DENPD</name>
<organism evidence="2">
    <name type="scientific">Dendroctonus ponderosae</name>
    <name type="common">Mountain pine beetle</name>
    <dbReference type="NCBI Taxonomy" id="77166"/>
    <lineage>
        <taxon>Eukaryota</taxon>
        <taxon>Metazoa</taxon>
        <taxon>Ecdysozoa</taxon>
        <taxon>Arthropoda</taxon>
        <taxon>Hexapoda</taxon>
        <taxon>Insecta</taxon>
        <taxon>Pterygota</taxon>
        <taxon>Neoptera</taxon>
        <taxon>Endopterygota</taxon>
        <taxon>Coleoptera</taxon>
        <taxon>Polyphaga</taxon>
        <taxon>Cucujiformia</taxon>
        <taxon>Curculionidae</taxon>
        <taxon>Scolytinae</taxon>
        <taxon>Dendroctonus</taxon>
    </lineage>
</organism>
<proteinExistence type="predicted"/>
<dbReference type="EnsemblMetazoa" id="XM_019903238.1">
    <property type="protein sequence ID" value="XP_019758797.1"/>
    <property type="gene ID" value="LOC109536836"/>
</dbReference>
<dbReference type="Proteomes" id="UP000019118">
    <property type="component" value="Unassembled WGS sequence"/>
</dbReference>
<evidence type="ECO:0000313" key="2">
    <source>
        <dbReference type="EMBL" id="ENN77793.1"/>
    </source>
</evidence>
<evidence type="ECO:0000313" key="3">
    <source>
        <dbReference type="EnsemblMetazoa" id="XP_019758797.1"/>
    </source>
</evidence>
<keyword evidence="1" id="KW-0812">Transmembrane</keyword>
<keyword evidence="1" id="KW-1133">Transmembrane helix</keyword>
<feature type="transmembrane region" description="Helical" evidence="1">
    <location>
        <begin position="55"/>
        <end position="72"/>
    </location>
</feature>
<protein>
    <submittedName>
        <fullName evidence="2 3">Uncharacterized protein</fullName>
    </submittedName>
</protein>
<dbReference type="HOGENOM" id="CLU_096211_0_0_1"/>
<evidence type="ECO:0000256" key="1">
    <source>
        <dbReference type="SAM" id="Phobius"/>
    </source>
</evidence>
<accession>N6TIX9</accession>